<sequence length="554" mass="62331">MISRIQNVIYIVMAFFALYSCKSGSEKQSGNQYNSQNYISKVWQSDRGDGTYTNPILYADYSDPDVIHVGNDYYMTASSFNCTPGLPILHSKDLVNWQIINYALDKQIPEAVFDIPQHSKGVWAPAIRFHKGEFYIYWGDPDFGVYMIKTKAIYGKWSKPVLVMAGKGIIDPCPFWEGENAYLVHAWAGSRAGINSVLTINKMNPEGTAVLDEGQNVFDAHDKHHTMEGPKLYKKDGYYYIFAPAGGVETGWQVVMRSKNIYGPYEDKVVLEQGSTVINGPHQGAWIETSDNNSWFIHFQDQGVYGRVLLLQPVQWKDNWPLIGKDLDGNGVGEPILSGAKPVIGKNLPIMHPVESDEFTNGKPGLQWQWYANSSVKWSAQIPGTDYLRLFAISQKEEPNLWNVPNLLLQKLPAPNFTATTKVKLTTEWQTSDKKAGLLLMGKTYTYLAIAFHDSQYWVQQISCANANEGTAEKIIAEKALVSNEVQLSMKIMAPNASCRFSYSENGTDFFEIGEEAKAEKDLWISAKIGIFAISEPNVRMGGYADFDWFRITK</sequence>
<comment type="similarity">
    <text evidence="1 6">Belongs to the glycosyl hydrolase 43 family.</text>
</comment>
<evidence type="ECO:0000256" key="3">
    <source>
        <dbReference type="ARBA" id="ARBA00023295"/>
    </source>
</evidence>
<evidence type="ECO:0000256" key="2">
    <source>
        <dbReference type="ARBA" id="ARBA00022801"/>
    </source>
</evidence>
<dbReference type="CDD" id="cd09001">
    <property type="entry name" value="GH43_FsAxh1-like"/>
    <property type="match status" value="1"/>
</dbReference>
<feature type="active site" description="Proton acceptor" evidence="4">
    <location>
        <position position="63"/>
    </location>
</feature>
<proteinExistence type="inferred from homology"/>
<accession>A0A1D9P5T5</accession>
<name>A0A1D9P5T5_9FLAO</name>
<evidence type="ECO:0000313" key="9">
    <source>
        <dbReference type="Proteomes" id="UP000178198"/>
    </source>
</evidence>
<dbReference type="OrthoDB" id="9801455at2"/>
<dbReference type="RefSeq" id="WP_071183251.1">
    <property type="nucleotide sequence ID" value="NZ_CP017774.1"/>
</dbReference>
<evidence type="ECO:0000259" key="7">
    <source>
        <dbReference type="Pfam" id="PF17851"/>
    </source>
</evidence>
<keyword evidence="2 6" id="KW-0378">Hydrolase</keyword>
<dbReference type="STRING" id="1306519.BIW12_00135"/>
<keyword evidence="3 6" id="KW-0326">Glycosidase</keyword>
<dbReference type="Proteomes" id="UP000178198">
    <property type="component" value="Chromosome"/>
</dbReference>
<dbReference type="PROSITE" id="PS51257">
    <property type="entry name" value="PROKAR_LIPOPROTEIN"/>
    <property type="match status" value="1"/>
</dbReference>
<dbReference type="Pfam" id="PF17851">
    <property type="entry name" value="GH43_C2"/>
    <property type="match status" value="1"/>
</dbReference>
<dbReference type="SUPFAM" id="SSF49899">
    <property type="entry name" value="Concanavalin A-like lectins/glucanases"/>
    <property type="match status" value="1"/>
</dbReference>
<keyword evidence="9" id="KW-1185">Reference proteome</keyword>
<protein>
    <submittedName>
        <fullName evidence="8">Glycoside hydrolase</fullName>
    </submittedName>
</protein>
<evidence type="ECO:0000313" key="8">
    <source>
        <dbReference type="EMBL" id="AOZ97976.1"/>
    </source>
</evidence>
<dbReference type="PANTHER" id="PTHR42812">
    <property type="entry name" value="BETA-XYLOSIDASE"/>
    <property type="match status" value="1"/>
</dbReference>
<dbReference type="SUPFAM" id="SSF75005">
    <property type="entry name" value="Arabinanase/levansucrase/invertase"/>
    <property type="match status" value="1"/>
</dbReference>
<dbReference type="PANTHER" id="PTHR42812:SF12">
    <property type="entry name" value="BETA-XYLOSIDASE-RELATED"/>
    <property type="match status" value="1"/>
</dbReference>
<dbReference type="InterPro" id="IPR006710">
    <property type="entry name" value="Glyco_hydro_43"/>
</dbReference>
<organism evidence="8 9">
    <name type="scientific">Flavobacterium commune</name>
    <dbReference type="NCBI Taxonomy" id="1306519"/>
    <lineage>
        <taxon>Bacteria</taxon>
        <taxon>Pseudomonadati</taxon>
        <taxon>Bacteroidota</taxon>
        <taxon>Flavobacteriia</taxon>
        <taxon>Flavobacteriales</taxon>
        <taxon>Flavobacteriaceae</taxon>
        <taxon>Flavobacterium</taxon>
    </lineage>
</organism>
<feature type="site" description="Important for catalytic activity, responsible for pKa modulation of the active site Glu and correct orientation of both the proton donor and substrate" evidence="5">
    <location>
        <position position="171"/>
    </location>
</feature>
<dbReference type="InterPro" id="IPR051795">
    <property type="entry name" value="Glycosyl_Hydrlase_43"/>
</dbReference>
<evidence type="ECO:0000256" key="1">
    <source>
        <dbReference type="ARBA" id="ARBA00009865"/>
    </source>
</evidence>
<gene>
    <name evidence="8" type="ORF">BIW12_00135</name>
</gene>
<feature type="domain" description="Beta-xylosidase C-terminal Concanavalin A-like" evidence="7">
    <location>
        <begin position="356"/>
        <end position="552"/>
    </location>
</feature>
<dbReference type="GO" id="GO:0005975">
    <property type="term" value="P:carbohydrate metabolic process"/>
    <property type="evidence" value="ECO:0007669"/>
    <property type="project" value="InterPro"/>
</dbReference>
<dbReference type="Gene3D" id="2.60.120.200">
    <property type="match status" value="1"/>
</dbReference>
<evidence type="ECO:0000256" key="5">
    <source>
        <dbReference type="PIRSR" id="PIRSR606710-2"/>
    </source>
</evidence>
<reference evidence="8 9" key="1">
    <citation type="submission" date="2016-10" db="EMBL/GenBank/DDBJ databases">
        <title>Complete Genome Sequence of Flavobacterium sp. PK15.</title>
        <authorList>
            <person name="Ekwe A."/>
            <person name="Kim S.B."/>
        </authorList>
    </citation>
    <scope>NUCLEOTIDE SEQUENCE [LARGE SCALE GENOMIC DNA]</scope>
    <source>
        <strain evidence="8 9">PK15</strain>
    </source>
</reference>
<dbReference type="Gene3D" id="2.115.10.20">
    <property type="entry name" value="Glycosyl hydrolase domain, family 43"/>
    <property type="match status" value="1"/>
</dbReference>
<evidence type="ECO:0000256" key="6">
    <source>
        <dbReference type="RuleBase" id="RU361187"/>
    </source>
</evidence>
<dbReference type="EMBL" id="CP017774">
    <property type="protein sequence ID" value="AOZ97976.1"/>
    <property type="molecule type" value="Genomic_DNA"/>
</dbReference>
<evidence type="ECO:0000256" key="4">
    <source>
        <dbReference type="PIRSR" id="PIRSR606710-1"/>
    </source>
</evidence>
<dbReference type="Pfam" id="PF04616">
    <property type="entry name" value="Glyco_hydro_43"/>
    <property type="match status" value="1"/>
</dbReference>
<dbReference type="KEGG" id="fcm:BIW12_00135"/>
<dbReference type="GO" id="GO:0004553">
    <property type="term" value="F:hydrolase activity, hydrolyzing O-glycosyl compounds"/>
    <property type="evidence" value="ECO:0007669"/>
    <property type="project" value="InterPro"/>
</dbReference>
<dbReference type="AlphaFoldDB" id="A0A1D9P5T5"/>
<feature type="active site" description="Proton donor" evidence="4">
    <location>
        <position position="228"/>
    </location>
</feature>
<dbReference type="InterPro" id="IPR023296">
    <property type="entry name" value="Glyco_hydro_beta-prop_sf"/>
</dbReference>
<dbReference type="InterPro" id="IPR013320">
    <property type="entry name" value="ConA-like_dom_sf"/>
</dbReference>
<dbReference type="InterPro" id="IPR041542">
    <property type="entry name" value="GH43_C2"/>
</dbReference>